<proteinExistence type="predicted"/>
<evidence type="ECO:0000313" key="2">
    <source>
        <dbReference type="EMBL" id="RKS55415.1"/>
    </source>
</evidence>
<organism evidence="2 3">
    <name type="scientific">Gillisia mitskevichiae</name>
    <dbReference type="NCBI Taxonomy" id="270921"/>
    <lineage>
        <taxon>Bacteria</taxon>
        <taxon>Pseudomonadati</taxon>
        <taxon>Bacteroidota</taxon>
        <taxon>Flavobacteriia</taxon>
        <taxon>Flavobacteriales</taxon>
        <taxon>Flavobacteriaceae</taxon>
        <taxon>Gillisia</taxon>
    </lineage>
</organism>
<gene>
    <name evidence="2" type="ORF">BC962_0377</name>
</gene>
<keyword evidence="1" id="KW-0472">Membrane</keyword>
<evidence type="ECO:0008006" key="4">
    <source>
        <dbReference type="Google" id="ProtNLM"/>
    </source>
</evidence>
<keyword evidence="3" id="KW-1185">Reference proteome</keyword>
<comment type="caution">
    <text evidence="2">The sequence shown here is derived from an EMBL/GenBank/DDBJ whole genome shotgun (WGS) entry which is preliminary data.</text>
</comment>
<feature type="transmembrane region" description="Helical" evidence="1">
    <location>
        <begin position="36"/>
        <end position="54"/>
    </location>
</feature>
<evidence type="ECO:0000256" key="1">
    <source>
        <dbReference type="SAM" id="Phobius"/>
    </source>
</evidence>
<evidence type="ECO:0000313" key="3">
    <source>
        <dbReference type="Proteomes" id="UP000276282"/>
    </source>
</evidence>
<dbReference type="InterPro" id="IPR045922">
    <property type="entry name" value="DUF6341"/>
</dbReference>
<dbReference type="RefSeq" id="WP_121344237.1">
    <property type="nucleotide sequence ID" value="NZ_RBLG01000001.1"/>
</dbReference>
<reference evidence="2 3" key="1">
    <citation type="submission" date="2018-10" db="EMBL/GenBank/DDBJ databases">
        <title>Genomic Encyclopedia of Archaeal and Bacterial Type Strains, Phase II (KMG-II): from individual species to whole genera.</title>
        <authorList>
            <person name="Goeker M."/>
        </authorList>
    </citation>
    <scope>NUCLEOTIDE SEQUENCE [LARGE SCALE GENOMIC DNA]</scope>
    <source>
        <strain evidence="2 3">DSM 19839</strain>
    </source>
</reference>
<keyword evidence="1" id="KW-0812">Transmembrane</keyword>
<dbReference type="AlphaFoldDB" id="A0A495PW76"/>
<protein>
    <recommendedName>
        <fullName evidence="4">Uracil phosphoribosyltransferase</fullName>
    </recommendedName>
</protein>
<name>A0A495PW76_9FLAO</name>
<dbReference type="Pfam" id="PF19868">
    <property type="entry name" value="DUF6341"/>
    <property type="match status" value="1"/>
</dbReference>
<dbReference type="EMBL" id="RBLG01000001">
    <property type="protein sequence ID" value="RKS55415.1"/>
    <property type="molecule type" value="Genomic_DNA"/>
</dbReference>
<dbReference type="OrthoDB" id="1467828at2"/>
<sequence>MKDLFEGIAWLFTEILFIPYDALRSLQDESWALANLMNWIFMIICVAALVYWMLQLKKFNENDEEDRDPKAHSFLG</sequence>
<accession>A0A495PW76</accession>
<dbReference type="Proteomes" id="UP000276282">
    <property type="component" value="Unassembled WGS sequence"/>
</dbReference>
<keyword evidence="1" id="KW-1133">Transmembrane helix</keyword>